<organism evidence="1 2">
    <name type="scientific">Streptomyces sparsogenes DSM 40356</name>
    <dbReference type="NCBI Taxonomy" id="1331668"/>
    <lineage>
        <taxon>Bacteria</taxon>
        <taxon>Bacillati</taxon>
        <taxon>Actinomycetota</taxon>
        <taxon>Actinomycetes</taxon>
        <taxon>Kitasatosporales</taxon>
        <taxon>Streptomycetaceae</taxon>
        <taxon>Streptomyces</taxon>
    </lineage>
</organism>
<keyword evidence="2" id="KW-1185">Reference proteome</keyword>
<evidence type="ECO:0000313" key="2">
    <source>
        <dbReference type="Proteomes" id="UP000186168"/>
    </source>
</evidence>
<evidence type="ECO:0000313" key="1">
    <source>
        <dbReference type="EMBL" id="OMI34018.1"/>
    </source>
</evidence>
<dbReference type="Proteomes" id="UP000186168">
    <property type="component" value="Unassembled WGS sequence"/>
</dbReference>
<protein>
    <recommendedName>
        <fullName evidence="3">PH domain-containing protein</fullName>
    </recommendedName>
</protein>
<dbReference type="RefSeq" id="WP_170111601.1">
    <property type="nucleotide sequence ID" value="NZ_ASQP01000495.1"/>
</dbReference>
<proteinExistence type="predicted"/>
<sequence>MTTRDPVEEATWLAAIKHAAGCQACKTPGGVCSQGEDLLHAYEAATRRAHHEEEVG</sequence>
<comment type="caution">
    <text evidence="1">The sequence shown here is derived from an EMBL/GenBank/DDBJ whole genome shotgun (WGS) entry which is preliminary data.</text>
</comment>
<reference evidence="1 2" key="1">
    <citation type="submission" date="2013-05" db="EMBL/GenBank/DDBJ databases">
        <title>Genome sequence of Streptomyces sparsogenes DSM 40356.</title>
        <authorList>
            <person name="Coyne S."/>
            <person name="Seebeck F.P."/>
        </authorList>
    </citation>
    <scope>NUCLEOTIDE SEQUENCE [LARGE SCALE GENOMIC DNA]</scope>
    <source>
        <strain evidence="1 2">DSM 40356</strain>
    </source>
</reference>
<accession>A0A1R1S742</accession>
<gene>
    <name evidence="1" type="ORF">SPAR_38455</name>
</gene>
<dbReference type="STRING" id="67365.GCA_001704635_04808"/>
<dbReference type="AlphaFoldDB" id="A0A1R1S742"/>
<name>A0A1R1S742_9ACTN</name>
<dbReference type="EMBL" id="ASQP01000495">
    <property type="protein sequence ID" value="OMI34018.1"/>
    <property type="molecule type" value="Genomic_DNA"/>
</dbReference>
<evidence type="ECO:0008006" key="3">
    <source>
        <dbReference type="Google" id="ProtNLM"/>
    </source>
</evidence>